<dbReference type="GeneID" id="36533728"/>
<evidence type="ECO:0000313" key="1">
    <source>
        <dbReference type="EMBL" id="PKX99408.1"/>
    </source>
</evidence>
<dbReference type="EMBL" id="MSZS01000001">
    <property type="protein sequence ID" value="PKX99408.1"/>
    <property type="molecule type" value="Genomic_DNA"/>
</dbReference>
<dbReference type="AlphaFoldDB" id="A0A2I1CP70"/>
<dbReference type="VEuPathDB" id="FungiDB:P174DRAFT_437864"/>
<proteinExistence type="predicted"/>
<evidence type="ECO:0000313" key="2">
    <source>
        <dbReference type="Proteomes" id="UP000234474"/>
    </source>
</evidence>
<dbReference type="RefSeq" id="XP_024688003.1">
    <property type="nucleotide sequence ID" value="XM_024826403.1"/>
</dbReference>
<dbReference type="Proteomes" id="UP000234474">
    <property type="component" value="Unassembled WGS sequence"/>
</dbReference>
<comment type="caution">
    <text evidence="1">The sequence shown here is derived from an EMBL/GenBank/DDBJ whole genome shotgun (WGS) entry which is preliminary data.</text>
</comment>
<sequence>MYGSFQKALFKLPFSPSLLGRVFAAEFKARPMHSGESTISSNPGQGYWHGAGRLHASGHHRVRISNWYWEYEGLATQENVMPDLCVLRATRSNNCRNLDIGIN</sequence>
<gene>
    <name evidence="1" type="ORF">P174DRAFT_437864</name>
</gene>
<organism evidence="1 2">
    <name type="scientific">Aspergillus novofumigatus (strain IBT 16806)</name>
    <dbReference type="NCBI Taxonomy" id="1392255"/>
    <lineage>
        <taxon>Eukaryota</taxon>
        <taxon>Fungi</taxon>
        <taxon>Dikarya</taxon>
        <taxon>Ascomycota</taxon>
        <taxon>Pezizomycotina</taxon>
        <taxon>Eurotiomycetes</taxon>
        <taxon>Eurotiomycetidae</taxon>
        <taxon>Eurotiales</taxon>
        <taxon>Aspergillaceae</taxon>
        <taxon>Aspergillus</taxon>
        <taxon>Aspergillus subgen. Fumigati</taxon>
    </lineage>
</organism>
<keyword evidence="2" id="KW-1185">Reference proteome</keyword>
<accession>A0A2I1CP70</accession>
<protein>
    <submittedName>
        <fullName evidence="1">Uncharacterized protein</fullName>
    </submittedName>
</protein>
<reference evidence="2" key="1">
    <citation type="journal article" date="2018" name="Proc. Natl. Acad. Sci. U.S.A.">
        <title>Linking secondary metabolites to gene clusters through genome sequencing of six diverse Aspergillus species.</title>
        <authorList>
            <person name="Kaerboelling I."/>
            <person name="Vesth T.C."/>
            <person name="Frisvad J.C."/>
            <person name="Nybo J.L."/>
            <person name="Theobald S."/>
            <person name="Kuo A."/>
            <person name="Bowyer P."/>
            <person name="Matsuda Y."/>
            <person name="Mondo S."/>
            <person name="Lyhne E.K."/>
            <person name="Kogle M.E."/>
            <person name="Clum A."/>
            <person name="Lipzen A."/>
            <person name="Salamov A."/>
            <person name="Ngan C.Y."/>
            <person name="Daum C."/>
            <person name="Chiniquy J."/>
            <person name="Barry K."/>
            <person name="LaButti K."/>
            <person name="Haridas S."/>
            <person name="Simmons B.A."/>
            <person name="Magnuson J.K."/>
            <person name="Mortensen U.H."/>
            <person name="Larsen T.O."/>
            <person name="Grigoriev I.V."/>
            <person name="Baker S.E."/>
            <person name="Andersen M.R."/>
        </authorList>
    </citation>
    <scope>NUCLEOTIDE SEQUENCE [LARGE SCALE GENOMIC DNA]</scope>
    <source>
        <strain evidence="2">IBT 16806</strain>
    </source>
</reference>
<name>A0A2I1CP70_ASPN1</name>